<dbReference type="RefSeq" id="WP_134200360.1">
    <property type="nucleotide sequence ID" value="NZ_SOQZ01000004.1"/>
</dbReference>
<reference evidence="1 2" key="1">
    <citation type="submission" date="2019-03" db="EMBL/GenBank/DDBJ databases">
        <title>Genomic Encyclopedia of Type Strains, Phase III (KMG-III): the genomes of soil and plant-associated and newly described type strains.</title>
        <authorList>
            <person name="Whitman W."/>
        </authorList>
    </citation>
    <scope>NUCLEOTIDE SEQUENCE [LARGE SCALE GENOMIC DNA]</scope>
    <source>
        <strain evidence="1 2">CGMCC 1.10957</strain>
    </source>
</reference>
<evidence type="ECO:0000313" key="2">
    <source>
        <dbReference type="Proteomes" id="UP000294930"/>
    </source>
</evidence>
<sequence>MKNIEWRYLKGLNQLYENKKTRLKVLNNSFINQVLYKQKKLIRPQSGNHNFTVITPKFKAFYEEHFRDIFDYYNNFFEESGIDNNAHKRYDKSDLESLIFIYNNKEELRKNLTTEYTFSSRVFKRKGAKYLSNKPGLKKDVLKLLEIDEFPEKDPKNNLWRIVVDCINPKVIVICENIACLKVPAEYKKRGIELWYVGGNNTKPLLDLSHEKITHPIFYFCDWDYYGLLIFSRIKKIFDEKKINIELLEPKDLTNSLSVNSPHHNSKWQKEEFSKLSKNDFTKTQIKLIYNLINSNEWIEEESMDLIEVLENKEVI</sequence>
<comment type="caution">
    <text evidence="1">The sequence shown here is derived from an EMBL/GenBank/DDBJ whole genome shotgun (WGS) entry which is preliminary data.</text>
</comment>
<evidence type="ECO:0000313" key="1">
    <source>
        <dbReference type="EMBL" id="TDY11498.1"/>
    </source>
</evidence>
<name>A0ABY2G3Z1_9FLAO</name>
<dbReference type="Gene3D" id="3.40.1360.10">
    <property type="match status" value="1"/>
</dbReference>
<keyword evidence="2" id="KW-1185">Reference proteome</keyword>
<dbReference type="EMBL" id="SOQZ01000004">
    <property type="protein sequence ID" value="TDY11498.1"/>
    <property type="molecule type" value="Genomic_DNA"/>
</dbReference>
<proteinExistence type="predicted"/>
<accession>A0ABY2G3Z1</accession>
<evidence type="ECO:0008006" key="3">
    <source>
        <dbReference type="Google" id="ProtNLM"/>
    </source>
</evidence>
<organism evidence="1 2">
    <name type="scientific">Meridianimaribacter flavus</name>
    <dbReference type="NCBI Taxonomy" id="571115"/>
    <lineage>
        <taxon>Bacteria</taxon>
        <taxon>Pseudomonadati</taxon>
        <taxon>Bacteroidota</taxon>
        <taxon>Flavobacteriia</taxon>
        <taxon>Flavobacteriales</taxon>
        <taxon>Flavobacteriaceae</taxon>
        <taxon>Meridianimaribacter</taxon>
    </lineage>
</organism>
<gene>
    <name evidence="1" type="ORF">A8975_2136</name>
</gene>
<dbReference type="Proteomes" id="UP000294930">
    <property type="component" value="Unassembled WGS sequence"/>
</dbReference>
<protein>
    <recommendedName>
        <fullName evidence="3">Wadjet protein JetD C-terminal domain-containing protein</fullName>
    </recommendedName>
</protein>